<accession>A0A1I3VTX1</accession>
<keyword evidence="3" id="KW-0574">Periplasm</keyword>
<protein>
    <submittedName>
        <fullName evidence="7">Heparinase II/III N-terminus</fullName>
    </submittedName>
</protein>
<dbReference type="Gene3D" id="3.40.50.1820">
    <property type="entry name" value="alpha/beta hydrolase"/>
    <property type="match status" value="1"/>
</dbReference>
<dbReference type="InterPro" id="IPR008929">
    <property type="entry name" value="Chondroitin_lyas"/>
</dbReference>
<dbReference type="PANTHER" id="PTHR39210">
    <property type="entry name" value="HEPARIN-SULFATE LYASE"/>
    <property type="match status" value="1"/>
</dbReference>
<keyword evidence="8" id="KW-1185">Reference proteome</keyword>
<evidence type="ECO:0000259" key="5">
    <source>
        <dbReference type="Pfam" id="PF07940"/>
    </source>
</evidence>
<dbReference type="Gene3D" id="1.50.10.100">
    <property type="entry name" value="Chondroitin AC/alginate lyase"/>
    <property type="match status" value="1"/>
</dbReference>
<dbReference type="InterPro" id="IPR029058">
    <property type="entry name" value="AB_hydrolase_fold"/>
</dbReference>
<dbReference type="AlphaFoldDB" id="A0A1I3VTX1"/>
<evidence type="ECO:0000256" key="3">
    <source>
        <dbReference type="ARBA" id="ARBA00022764"/>
    </source>
</evidence>
<keyword evidence="2" id="KW-0732">Signal</keyword>
<dbReference type="RefSeq" id="WP_143075602.1">
    <property type="nucleotide sequence ID" value="NZ_FORX01000011.1"/>
</dbReference>
<proteinExistence type="predicted"/>
<gene>
    <name evidence="7" type="ORF">SAMN04488082_1114</name>
</gene>
<dbReference type="PANTHER" id="PTHR39210:SF1">
    <property type="entry name" value="HEPARIN-SULFATE LYASE"/>
    <property type="match status" value="1"/>
</dbReference>
<name>A0A1I3VTX1_9BACT</name>
<dbReference type="Proteomes" id="UP000198635">
    <property type="component" value="Unassembled WGS sequence"/>
</dbReference>
<dbReference type="SUPFAM" id="SSF53474">
    <property type="entry name" value="alpha/beta-Hydrolases"/>
    <property type="match status" value="1"/>
</dbReference>
<evidence type="ECO:0000256" key="4">
    <source>
        <dbReference type="ARBA" id="ARBA00023239"/>
    </source>
</evidence>
<sequence length="851" mass="98935">MKSLELIPVHCFLHRIFPIEFYEDTEKLVNDRVFKPRKDSEPLLLTFPLDWESKERVVDRNWRMQLQGWTFLHPIMNIFDNYKKKDDILDFFFDAITDWWRFYGQDPEDIVTTRMPKSYAWYDMSVGFRALAITFFINRITCWQMKISKERSKLLEEVAVKHIRHLLKPIVFSMNNHGLFQSHGLVGLLKTSPHLSESLDSDLEYAIGLVEQLIISQFSDLGVHLEHSPHYHFYALNTLQAQIDSGWYHDRPRIITIAANANNNSKWLLDPFKRPVCVGDSILTVQKDIEFPNTHHGKYIHSKISHSGYSVVRSGWGECPEISSMLFFTGAYHSKSHKHRDCLSFDWFDRGARIICDSGKYGYKSDVYRNYFLSTRAHNSVEIEGFDILTIKPYGSIVENPKEIKQGLFYLKGTLDYPAVKHCREIYFKPGNWVLIKDSLSFARARGFKQWFHLNKGYCLENIMKNFACFRDGNGTKFLIECLDKELNVELHYGDSDNMQGFICEKDYQFMPSFAVGFSGQGKKKEVFTILSLSKNAHDNAKKFLSSNLSINVGESTDSSNEHKKEIILGVENKFFEDCSAIICSDVELSGEKTFQVFSNDILFSFYGSFKENSKKMAVFLPGATSRKHGEYDFQRYSWGRQLVDFDCIFFSDPSIKIDNDLTLGWFQYAEDNYGIEALKNVLDALLKAKKFRQDELLIFGSSGGGFVSLKLSEYFDHALVVAINPQLYLYNYTYSFYKNMLKFCYEGRSPSFIELSYSNRISFCSSAKNRMNPVLILQNIADEKHLNRHFLPLSKSCNIEPVEVHKMDTDLRSKSLHLFLYCDDKLKHAPPNKEDTIHYLRMFCEATFFV</sequence>
<keyword evidence="4" id="KW-0456">Lyase</keyword>
<evidence type="ECO:0000256" key="2">
    <source>
        <dbReference type="ARBA" id="ARBA00022729"/>
    </source>
</evidence>
<dbReference type="EMBL" id="FORX01000011">
    <property type="protein sequence ID" value="SFJ97727.1"/>
    <property type="molecule type" value="Genomic_DNA"/>
</dbReference>
<dbReference type="InterPro" id="IPR012480">
    <property type="entry name" value="Hepar_II_III_C"/>
</dbReference>
<dbReference type="OrthoDB" id="9763014at2"/>
<evidence type="ECO:0000259" key="6">
    <source>
        <dbReference type="Pfam" id="PF16889"/>
    </source>
</evidence>
<dbReference type="GO" id="GO:0016829">
    <property type="term" value="F:lyase activity"/>
    <property type="evidence" value="ECO:0007669"/>
    <property type="project" value="UniProtKB-KW"/>
</dbReference>
<organism evidence="7 8">
    <name type="scientific">Desulfomicrobium apsheronum</name>
    <dbReference type="NCBI Taxonomy" id="52560"/>
    <lineage>
        <taxon>Bacteria</taxon>
        <taxon>Pseudomonadati</taxon>
        <taxon>Thermodesulfobacteriota</taxon>
        <taxon>Desulfovibrionia</taxon>
        <taxon>Desulfovibrionales</taxon>
        <taxon>Desulfomicrobiaceae</taxon>
        <taxon>Desulfomicrobium</taxon>
    </lineage>
</organism>
<reference evidence="8" key="1">
    <citation type="submission" date="2016-10" db="EMBL/GenBank/DDBJ databases">
        <authorList>
            <person name="Varghese N."/>
            <person name="Submissions S."/>
        </authorList>
    </citation>
    <scope>NUCLEOTIDE SEQUENCE [LARGE SCALE GENOMIC DNA]</scope>
    <source>
        <strain evidence="8">DSM 5918</strain>
    </source>
</reference>
<evidence type="ECO:0000313" key="8">
    <source>
        <dbReference type="Proteomes" id="UP000198635"/>
    </source>
</evidence>
<dbReference type="GO" id="GO:0042597">
    <property type="term" value="C:periplasmic space"/>
    <property type="evidence" value="ECO:0007669"/>
    <property type="project" value="UniProtKB-SubCell"/>
</dbReference>
<dbReference type="SUPFAM" id="SSF48230">
    <property type="entry name" value="Chondroitin AC/alginate lyase"/>
    <property type="match status" value="1"/>
</dbReference>
<dbReference type="STRING" id="52560.SAMN04488082_1114"/>
<feature type="domain" description="Heparinase II/III-like C-terminal" evidence="5">
    <location>
        <begin position="304"/>
        <end position="490"/>
    </location>
</feature>
<comment type="subcellular location">
    <subcellularLocation>
        <location evidence="1">Periplasm</location>
    </subcellularLocation>
</comment>
<evidence type="ECO:0000313" key="7">
    <source>
        <dbReference type="EMBL" id="SFJ97727.1"/>
    </source>
</evidence>
<dbReference type="InterPro" id="IPR031680">
    <property type="entry name" value="Hepar_II_III_N"/>
</dbReference>
<evidence type="ECO:0000256" key="1">
    <source>
        <dbReference type="ARBA" id="ARBA00004418"/>
    </source>
</evidence>
<dbReference type="Gene3D" id="2.70.98.70">
    <property type="match status" value="1"/>
</dbReference>
<feature type="domain" description="Heparin-sulfate lyase N-terminal" evidence="6">
    <location>
        <begin position="46"/>
        <end position="241"/>
    </location>
</feature>
<dbReference type="Pfam" id="PF07940">
    <property type="entry name" value="Hepar_II_III_C"/>
    <property type="match status" value="1"/>
</dbReference>
<dbReference type="Pfam" id="PF16889">
    <property type="entry name" value="Hepar_II_III_N"/>
    <property type="match status" value="1"/>
</dbReference>